<dbReference type="Proteomes" id="UP001057998">
    <property type="component" value="Chromosome 1"/>
</dbReference>
<dbReference type="RefSeq" id="WP_255389972.1">
    <property type="nucleotide sequence ID" value="NZ_CP101508.1"/>
</dbReference>
<dbReference type="InterPro" id="IPR009078">
    <property type="entry name" value="Ferritin-like_SF"/>
</dbReference>
<dbReference type="EMBL" id="CP101508">
    <property type="protein sequence ID" value="UTV28655.1"/>
    <property type="molecule type" value="Genomic_DNA"/>
</dbReference>
<dbReference type="Gene3D" id="1.20.1260.10">
    <property type="match status" value="1"/>
</dbReference>
<dbReference type="PANTHER" id="PTHR42637:SF1">
    <property type="entry name" value="TRNA 2-(METHYLSULFANYL)-N(6)-ISOPENTENYLADENOSINE(37) HYDROXYLASE"/>
    <property type="match status" value="1"/>
</dbReference>
<gene>
    <name evidence="1" type="ORF">NNL38_05245</name>
</gene>
<organism evidence="1 2">
    <name type="scientific">Photobacterium atrarenae</name>
    <dbReference type="NCBI Taxonomy" id="865757"/>
    <lineage>
        <taxon>Bacteria</taxon>
        <taxon>Pseudomonadati</taxon>
        <taxon>Pseudomonadota</taxon>
        <taxon>Gammaproteobacteria</taxon>
        <taxon>Vibrionales</taxon>
        <taxon>Vibrionaceae</taxon>
        <taxon>Photobacterium</taxon>
    </lineage>
</organism>
<name>A0ABY5GHB4_9GAMM</name>
<dbReference type="InterPro" id="IPR012347">
    <property type="entry name" value="Ferritin-like"/>
</dbReference>
<dbReference type="SUPFAM" id="SSF47240">
    <property type="entry name" value="Ferritin-like"/>
    <property type="match status" value="1"/>
</dbReference>
<dbReference type="InterPro" id="IPR010386">
    <property type="entry name" value="tRNA-Hydrxlase_MiaE"/>
</dbReference>
<dbReference type="Pfam" id="PF06175">
    <property type="entry name" value="MiaE"/>
    <property type="match status" value="1"/>
</dbReference>
<reference evidence="1" key="1">
    <citation type="submission" date="2022-07" db="EMBL/GenBank/DDBJ databases">
        <title>Genome sequencing of Photobacterium atrarenae GJH2-4.</title>
        <authorList>
            <person name="Park S.-J."/>
        </authorList>
    </citation>
    <scope>NUCLEOTIDE SEQUENCE</scope>
    <source>
        <strain evidence="1">GJH2-4</strain>
    </source>
</reference>
<dbReference type="CDD" id="cd07910">
    <property type="entry name" value="MiaE"/>
    <property type="match status" value="1"/>
</dbReference>
<dbReference type="NCBIfam" id="NF047790">
    <property type="entry name" value="tRNAmsioHdxaseMiaE"/>
    <property type="match status" value="1"/>
</dbReference>
<accession>A0ABY5GHB4</accession>
<evidence type="ECO:0000313" key="2">
    <source>
        <dbReference type="Proteomes" id="UP001057998"/>
    </source>
</evidence>
<evidence type="ECO:0000313" key="1">
    <source>
        <dbReference type="EMBL" id="UTV28655.1"/>
    </source>
</evidence>
<dbReference type="PANTHER" id="PTHR42637">
    <property type="entry name" value="TRNA-(MS[2]IO[6]A)-HYDROXYLASE"/>
    <property type="match status" value="1"/>
</dbReference>
<dbReference type="PIRSF" id="PIRSF020736">
    <property type="entry name" value="MiaE"/>
    <property type="match status" value="1"/>
</dbReference>
<keyword evidence="2" id="KW-1185">Reference proteome</keyword>
<proteinExistence type="predicted"/>
<protein>
    <submittedName>
        <fullName evidence="1">tRNA isopentenyl-2-thiomethyl-A-37 hydroxylase MiaE</fullName>
    </submittedName>
</protein>
<sequence>MNDTQRMIDELLSPIQQFLQCDTPDSWIEEARKPENLTDLLVDHCNCELKASQTAMFLIRKYAVDAESGQALLAWAKPYEGFVYGKLRDTSTFHGKKNGLSAPLTPRQDFAHGQELIDKMVRLIKEEFHHFEQVLEIMDSRGIPYSSLRAGRYARGLMKAVRTHEPATLVDKLIVGAYIEARSCERFAKLAPFLDEELKKFYISLLRSEARHYQDYLILAETIAGEDISERVKVIGAREAELISQPDEHFRFHSGVPAQSSKAA</sequence>